<evidence type="ECO:0000256" key="4">
    <source>
        <dbReference type="ARBA" id="ARBA00022729"/>
    </source>
</evidence>
<keyword evidence="9" id="KW-0325">Glycoprotein</keyword>
<feature type="domain" description="Ig-like" evidence="13">
    <location>
        <begin position="18"/>
        <end position="138"/>
    </location>
</feature>
<dbReference type="SMART" id="SM00409">
    <property type="entry name" value="IG"/>
    <property type="match status" value="1"/>
</dbReference>
<evidence type="ECO:0000256" key="8">
    <source>
        <dbReference type="ARBA" id="ARBA00023170"/>
    </source>
</evidence>
<dbReference type="Pfam" id="PF08205">
    <property type="entry name" value="C2-set_2"/>
    <property type="match status" value="1"/>
</dbReference>
<feature type="domain" description="Ig-like" evidence="13">
    <location>
        <begin position="147"/>
        <end position="246"/>
    </location>
</feature>
<evidence type="ECO:0000256" key="1">
    <source>
        <dbReference type="ARBA" id="ARBA00004251"/>
    </source>
</evidence>
<accession>A0A9Q1BXS9</accession>
<keyword evidence="4" id="KW-0732">Signal</keyword>
<feature type="transmembrane region" description="Helical" evidence="12">
    <location>
        <begin position="288"/>
        <end position="314"/>
    </location>
</feature>
<keyword evidence="7" id="KW-1015">Disulfide bond</keyword>
<dbReference type="PANTHER" id="PTHR25466:SF9">
    <property type="entry name" value="FIBRONECTIN TYPE-III DOMAIN-CONTAINING PROTEIN"/>
    <property type="match status" value="1"/>
</dbReference>
<dbReference type="SUPFAM" id="SSF48726">
    <property type="entry name" value="Immunoglobulin"/>
    <property type="match status" value="2"/>
</dbReference>
<dbReference type="EMBL" id="JAIZAY010000010">
    <property type="protein sequence ID" value="KAJ8034841.1"/>
    <property type="molecule type" value="Genomic_DNA"/>
</dbReference>
<feature type="region of interest" description="Disordered" evidence="11">
    <location>
        <begin position="251"/>
        <end position="279"/>
    </location>
</feature>
<keyword evidence="3 12" id="KW-0812">Transmembrane</keyword>
<dbReference type="InterPro" id="IPR007110">
    <property type="entry name" value="Ig-like_dom"/>
</dbReference>
<evidence type="ECO:0000256" key="11">
    <source>
        <dbReference type="SAM" id="MobiDB-lite"/>
    </source>
</evidence>
<dbReference type="GO" id="GO:0009897">
    <property type="term" value="C:external side of plasma membrane"/>
    <property type="evidence" value="ECO:0007669"/>
    <property type="project" value="TreeGrafter"/>
</dbReference>
<dbReference type="InterPro" id="IPR051713">
    <property type="entry name" value="T-cell_Activation_Regulation"/>
</dbReference>
<dbReference type="AlphaFoldDB" id="A0A9Q1BXS9"/>
<reference evidence="14" key="1">
    <citation type="submission" date="2021-10" db="EMBL/GenBank/DDBJ databases">
        <title>Tropical sea cucumber genome reveals ecological adaptation and Cuvierian tubules defense mechanism.</title>
        <authorList>
            <person name="Chen T."/>
        </authorList>
    </citation>
    <scope>NUCLEOTIDE SEQUENCE</scope>
    <source>
        <strain evidence="14">Nanhai2018</strain>
        <tissue evidence="14">Muscle</tissue>
    </source>
</reference>
<protein>
    <recommendedName>
        <fullName evidence="13">Ig-like domain-containing protein</fullName>
    </recommendedName>
</protein>
<dbReference type="InterPro" id="IPR013162">
    <property type="entry name" value="CD80_C2-set"/>
</dbReference>
<dbReference type="GO" id="GO:0071222">
    <property type="term" value="P:cellular response to lipopolysaccharide"/>
    <property type="evidence" value="ECO:0007669"/>
    <property type="project" value="TreeGrafter"/>
</dbReference>
<keyword evidence="2" id="KW-1003">Cell membrane</keyword>
<keyword evidence="15" id="KW-1185">Reference proteome</keyword>
<feature type="compositionally biased region" description="Polar residues" evidence="11">
    <location>
        <begin position="251"/>
        <end position="275"/>
    </location>
</feature>
<comment type="caution">
    <text evidence="14">The sequence shown here is derived from an EMBL/GenBank/DDBJ whole genome shotgun (WGS) entry which is preliminary data.</text>
</comment>
<keyword evidence="5 12" id="KW-1133">Transmembrane helix</keyword>
<keyword evidence="10" id="KW-0393">Immunoglobulin domain</keyword>
<evidence type="ECO:0000256" key="3">
    <source>
        <dbReference type="ARBA" id="ARBA00022692"/>
    </source>
</evidence>
<dbReference type="GO" id="GO:0006955">
    <property type="term" value="P:immune response"/>
    <property type="evidence" value="ECO:0007669"/>
    <property type="project" value="TreeGrafter"/>
</dbReference>
<dbReference type="InterPro" id="IPR036179">
    <property type="entry name" value="Ig-like_dom_sf"/>
</dbReference>
<evidence type="ECO:0000256" key="2">
    <source>
        <dbReference type="ARBA" id="ARBA00022475"/>
    </source>
</evidence>
<dbReference type="InterPro" id="IPR013783">
    <property type="entry name" value="Ig-like_fold"/>
</dbReference>
<organism evidence="14 15">
    <name type="scientific">Holothuria leucospilota</name>
    <name type="common">Black long sea cucumber</name>
    <name type="synonym">Mertensiothuria leucospilota</name>
    <dbReference type="NCBI Taxonomy" id="206669"/>
    <lineage>
        <taxon>Eukaryota</taxon>
        <taxon>Metazoa</taxon>
        <taxon>Echinodermata</taxon>
        <taxon>Eleutherozoa</taxon>
        <taxon>Echinozoa</taxon>
        <taxon>Holothuroidea</taxon>
        <taxon>Aspidochirotacea</taxon>
        <taxon>Aspidochirotida</taxon>
        <taxon>Holothuriidae</taxon>
        <taxon>Holothuria</taxon>
    </lineage>
</organism>
<dbReference type="InterPro" id="IPR003599">
    <property type="entry name" value="Ig_sub"/>
</dbReference>
<dbReference type="Proteomes" id="UP001152320">
    <property type="component" value="Chromosome 10"/>
</dbReference>
<evidence type="ECO:0000259" key="13">
    <source>
        <dbReference type="PROSITE" id="PS50835"/>
    </source>
</evidence>
<dbReference type="GO" id="GO:0007166">
    <property type="term" value="P:cell surface receptor signaling pathway"/>
    <property type="evidence" value="ECO:0007669"/>
    <property type="project" value="TreeGrafter"/>
</dbReference>
<dbReference type="Gene3D" id="2.60.40.10">
    <property type="entry name" value="Immunoglobulins"/>
    <property type="match status" value="2"/>
</dbReference>
<evidence type="ECO:0000256" key="6">
    <source>
        <dbReference type="ARBA" id="ARBA00023136"/>
    </source>
</evidence>
<keyword evidence="6 12" id="KW-0472">Membrane</keyword>
<evidence type="ECO:0000256" key="7">
    <source>
        <dbReference type="ARBA" id="ARBA00023157"/>
    </source>
</evidence>
<evidence type="ECO:0000256" key="12">
    <source>
        <dbReference type="SAM" id="Phobius"/>
    </source>
</evidence>
<gene>
    <name evidence="14" type="ORF">HOLleu_21849</name>
</gene>
<proteinExistence type="predicted"/>
<evidence type="ECO:0000313" key="15">
    <source>
        <dbReference type="Proteomes" id="UP001152320"/>
    </source>
</evidence>
<name>A0A9Q1BXS9_HOLLE</name>
<dbReference type="PANTHER" id="PTHR25466">
    <property type="entry name" value="T-LYMPHOCYTE ACTIVATION ANTIGEN"/>
    <property type="match status" value="1"/>
</dbReference>
<comment type="subcellular location">
    <subcellularLocation>
        <location evidence="1">Cell membrane</location>
        <topology evidence="1">Single-pass type I membrane protein</topology>
    </subcellularLocation>
</comment>
<evidence type="ECO:0000313" key="14">
    <source>
        <dbReference type="EMBL" id="KAJ8034841.1"/>
    </source>
</evidence>
<dbReference type="PROSITE" id="PS50835">
    <property type="entry name" value="IG_LIKE"/>
    <property type="match status" value="2"/>
</dbReference>
<evidence type="ECO:0000256" key="10">
    <source>
        <dbReference type="ARBA" id="ARBA00023319"/>
    </source>
</evidence>
<evidence type="ECO:0000256" key="9">
    <source>
        <dbReference type="ARBA" id="ARBA00023180"/>
    </source>
</evidence>
<keyword evidence="8" id="KW-0675">Receptor</keyword>
<evidence type="ECO:0000256" key="5">
    <source>
        <dbReference type="ARBA" id="ARBA00022989"/>
    </source>
</evidence>
<sequence>MVDPLSSIKMASYISQLPSLFFFLSATIQAVANLKVSTPPRVTVPLGGNVTIPCTADSSELDAIYWNRVADYGSLEIVVSRVFPGGDPTGVGLDSGDFNITANNSLVINYMRLEYEQPYVCTILDTSLADDSSTTEVIATVKPREAPTIKFSCHGGPCGPQLEEEDFVNLTCTSDEARPPVTLMWTNPAGTIIQELFNDTQDGSQLGTFVTSSTIQYKFKRATTLTCHADGEAVGKDSAEQQAMVELSLKTTEAPTQGTGSPSGTKPPNARQDNYNGEGENGRGGLDLVTILMVAVAVSVLVVIILIVAVVVLYKKNQESPSSQSCMMKYYVV</sequence>